<evidence type="ECO:0000313" key="1">
    <source>
        <dbReference type="EnsemblMetazoa" id="ASTEI09444-PA"/>
    </source>
</evidence>
<reference evidence="1" key="2">
    <citation type="submission" date="2020-05" db="UniProtKB">
        <authorList>
            <consortium name="EnsemblMetazoa"/>
        </authorList>
    </citation>
    <scope>IDENTIFICATION</scope>
    <source>
        <strain evidence="1">Indian</strain>
    </source>
</reference>
<keyword evidence="2" id="KW-1185">Reference proteome</keyword>
<organism evidence="1 2">
    <name type="scientific">Anopheles stephensi</name>
    <name type="common">Indo-Pakistan malaria mosquito</name>
    <dbReference type="NCBI Taxonomy" id="30069"/>
    <lineage>
        <taxon>Eukaryota</taxon>
        <taxon>Metazoa</taxon>
        <taxon>Ecdysozoa</taxon>
        <taxon>Arthropoda</taxon>
        <taxon>Hexapoda</taxon>
        <taxon>Insecta</taxon>
        <taxon>Pterygota</taxon>
        <taxon>Neoptera</taxon>
        <taxon>Endopterygota</taxon>
        <taxon>Diptera</taxon>
        <taxon>Nematocera</taxon>
        <taxon>Culicoidea</taxon>
        <taxon>Culicidae</taxon>
        <taxon>Anophelinae</taxon>
        <taxon>Anopheles</taxon>
    </lineage>
</organism>
<dbReference type="VEuPathDB" id="VectorBase:ASTEI09444"/>
<reference evidence="2" key="1">
    <citation type="journal article" date="2014" name="Genome Biol.">
        <title>Genome analysis of a major urban malaria vector mosquito, Anopheles stephensi.</title>
        <authorList>
            <person name="Jiang X."/>
            <person name="Peery A."/>
            <person name="Hall A.B."/>
            <person name="Sharma A."/>
            <person name="Chen X.G."/>
            <person name="Waterhouse R.M."/>
            <person name="Komissarov A."/>
            <person name="Riehle M.M."/>
            <person name="Shouche Y."/>
            <person name="Sharakhova M.V."/>
            <person name="Lawson D."/>
            <person name="Pakpour N."/>
            <person name="Arensburger P."/>
            <person name="Davidson V.L."/>
            <person name="Eiglmeier K."/>
            <person name="Emrich S."/>
            <person name="George P."/>
            <person name="Kennedy R.C."/>
            <person name="Mane S.P."/>
            <person name="Maslen G."/>
            <person name="Oringanje C."/>
            <person name="Qi Y."/>
            <person name="Settlage R."/>
            <person name="Tojo M."/>
            <person name="Tubio J.M."/>
            <person name="Unger M.F."/>
            <person name="Wang B."/>
            <person name="Vernick K.D."/>
            <person name="Ribeiro J.M."/>
            <person name="James A.A."/>
            <person name="Michel K."/>
            <person name="Riehle M.A."/>
            <person name="Luckhart S."/>
            <person name="Sharakhov I.V."/>
            <person name="Tu Z."/>
        </authorList>
    </citation>
    <scope>NUCLEOTIDE SEQUENCE [LARGE SCALE GENOMIC DNA]</scope>
    <source>
        <strain evidence="2">Indian</strain>
    </source>
</reference>
<dbReference type="EnsemblMetazoa" id="ASTEI09444-RA">
    <property type="protein sequence ID" value="ASTEI09444-PA"/>
    <property type="gene ID" value="ASTEI09444"/>
</dbReference>
<name>A0A182YLV8_ANOST</name>
<dbReference type="Proteomes" id="UP000076408">
    <property type="component" value="Unassembled WGS sequence"/>
</dbReference>
<protein>
    <submittedName>
        <fullName evidence="1">Uncharacterized protein</fullName>
    </submittedName>
</protein>
<sequence>SAKKKSLVINCQWFEGAETFFGQPYFALLHTFSRPNTPVLTRTENAHLRTETIPVRFDYLRLGHNPAAADGSVLLHQQCRPDRRFTAGGALSNAARVLCGR</sequence>
<evidence type="ECO:0000313" key="2">
    <source>
        <dbReference type="Proteomes" id="UP000076408"/>
    </source>
</evidence>
<accession>A0A182YLV8</accession>
<dbReference type="AlphaFoldDB" id="A0A182YLV8"/>
<proteinExistence type="predicted"/>